<evidence type="ECO:0000313" key="3">
    <source>
        <dbReference type="Proteomes" id="UP000077421"/>
    </source>
</evidence>
<gene>
    <name evidence="2" type="ORF">AYW79_14810</name>
</gene>
<proteinExistence type="predicted"/>
<evidence type="ECO:0000313" key="2">
    <source>
        <dbReference type="EMBL" id="OAG86828.1"/>
    </source>
</evidence>
<protein>
    <recommendedName>
        <fullName evidence="1">HEPN AbiJ-N-terminal domain-containing protein</fullName>
    </recommendedName>
</protein>
<dbReference type="InterPro" id="IPR049503">
    <property type="entry name" value="AbiJ_NTD4"/>
</dbReference>
<comment type="caution">
    <text evidence="2">The sequence shown here is derived from an EMBL/GenBank/DDBJ whole genome shotgun (WGS) entry which is preliminary data.</text>
</comment>
<dbReference type="EMBL" id="LSUQ01000092">
    <property type="protein sequence ID" value="OAG86828.1"/>
    <property type="molecule type" value="Genomic_DNA"/>
</dbReference>
<dbReference type="Proteomes" id="UP000077421">
    <property type="component" value="Unassembled WGS sequence"/>
</dbReference>
<evidence type="ECO:0000259" key="1">
    <source>
        <dbReference type="Pfam" id="PF18863"/>
    </source>
</evidence>
<sequence length="280" mass="32381">MVRFSQRKGFTPTKDKIQLESMDDALRNALWNCLCSYFWDTELRSREFLYRNEDNYILVQWIWTDYFKLSTDLIDSRCRVIYGYLRKYFYECQWYAAYDFIEFMARLNIEPFIESCNNALAKEMSGYRLVNNCIVDITSDEELQAIDLALRDTTNLAGVNNHVRRALELLSDRKMPDWRNSIKESISAIEAICVLIDGNPKATLGQALNRIEKASMVNLHPALKEAFSKLYGYTSDADGIRHSLTEAPTIESEDAKFMLVACSAFINYLLPKVSRAGITL</sequence>
<dbReference type="Pfam" id="PF18863">
    <property type="entry name" value="AbiJ_NTD4"/>
    <property type="match status" value="1"/>
</dbReference>
<organism evidence="2 3">
    <name type="scientific">Ferroacidibacillus organovorans</name>
    <dbReference type="NCBI Taxonomy" id="1765683"/>
    <lineage>
        <taxon>Bacteria</taxon>
        <taxon>Bacillati</taxon>
        <taxon>Bacillota</taxon>
        <taxon>Bacilli</taxon>
        <taxon>Bacillales</taxon>
        <taxon>Alicyclobacillaceae</taxon>
        <taxon>Ferroacidibacillus</taxon>
    </lineage>
</organism>
<feature type="domain" description="HEPN AbiJ-N-terminal" evidence="1">
    <location>
        <begin position="3"/>
        <end position="150"/>
    </location>
</feature>
<reference evidence="2 3" key="1">
    <citation type="submission" date="2016-02" db="EMBL/GenBank/DDBJ databases">
        <title>Draft genome sequence of Acidibacillus ferrooxidans SLC66.</title>
        <authorList>
            <person name="Oliveira G."/>
            <person name="Nancucheo I."/>
            <person name="Dall'Agnol H."/>
            <person name="Johnson B."/>
            <person name="Oliveira R."/>
            <person name="Nunes G.L."/>
            <person name="Tzotzos G."/>
            <person name="Orellana S.C."/>
            <person name="Salim A.C."/>
            <person name="Araujo F.M."/>
        </authorList>
    </citation>
    <scope>NUCLEOTIDE SEQUENCE [LARGE SCALE GENOMIC DNA]</scope>
    <source>
        <strain evidence="2 3">SLC66</strain>
    </source>
</reference>
<name>A0A853K998_9BACL</name>
<dbReference type="AlphaFoldDB" id="A0A853K998"/>
<dbReference type="OrthoDB" id="9786278at2"/>
<accession>A0A853K998</accession>